<dbReference type="Proteomes" id="UP000461443">
    <property type="component" value="Unassembled WGS sequence"/>
</dbReference>
<evidence type="ECO:0000313" key="3">
    <source>
        <dbReference type="Proteomes" id="UP000461443"/>
    </source>
</evidence>
<reference evidence="2 3" key="1">
    <citation type="submission" date="2019-12" db="EMBL/GenBank/DDBJ databases">
        <authorList>
            <person name="Lee S.D."/>
        </authorList>
    </citation>
    <scope>NUCLEOTIDE SEQUENCE [LARGE SCALE GENOMIC DNA]</scope>
    <source>
        <strain evidence="2 3">SAP-6</strain>
    </source>
</reference>
<accession>A0A845SGP2</accession>
<protein>
    <submittedName>
        <fullName evidence="2">Uncharacterized protein</fullName>
    </submittedName>
</protein>
<dbReference type="AlphaFoldDB" id="A0A845SGP2"/>
<sequence length="116" mass="13423">MMVGQTKNQRWLGRIGRFALGIIVALVLVTVLLLLVSVLFEHDPDGRQVHDWLIAGRYWLFAWRLLIYNMLGWLWFRVVRVQVVKTSAGGSLRRLEWMTAAFILVTEIATWRSALA</sequence>
<reference evidence="2 3" key="2">
    <citation type="submission" date="2020-02" db="EMBL/GenBank/DDBJ databases">
        <title>The new genus of Enterobacteriales.</title>
        <authorList>
            <person name="Kim I.S."/>
        </authorList>
    </citation>
    <scope>NUCLEOTIDE SEQUENCE [LARGE SCALE GENOMIC DNA]</scope>
    <source>
        <strain evidence="2 3">SAP-6</strain>
    </source>
</reference>
<name>A0A845SGP2_9GAMM</name>
<organism evidence="2 3">
    <name type="scientific">Acerihabitans arboris</name>
    <dbReference type="NCBI Taxonomy" id="2691583"/>
    <lineage>
        <taxon>Bacteria</taxon>
        <taxon>Pseudomonadati</taxon>
        <taxon>Pseudomonadota</taxon>
        <taxon>Gammaproteobacteria</taxon>
        <taxon>Enterobacterales</taxon>
        <taxon>Pectobacteriaceae</taxon>
        <taxon>Acerihabitans</taxon>
    </lineage>
</organism>
<proteinExistence type="predicted"/>
<keyword evidence="1" id="KW-1133">Transmembrane helix</keyword>
<keyword evidence="3" id="KW-1185">Reference proteome</keyword>
<gene>
    <name evidence="2" type="ORF">GRH90_16050</name>
</gene>
<evidence type="ECO:0000256" key="1">
    <source>
        <dbReference type="SAM" id="Phobius"/>
    </source>
</evidence>
<dbReference type="EMBL" id="WUBS01000011">
    <property type="protein sequence ID" value="NDL64253.1"/>
    <property type="molecule type" value="Genomic_DNA"/>
</dbReference>
<keyword evidence="1" id="KW-0812">Transmembrane</keyword>
<keyword evidence="1" id="KW-0472">Membrane</keyword>
<feature type="transmembrane region" description="Helical" evidence="1">
    <location>
        <begin position="52"/>
        <end position="76"/>
    </location>
</feature>
<evidence type="ECO:0000313" key="2">
    <source>
        <dbReference type="EMBL" id="NDL64253.1"/>
    </source>
</evidence>
<dbReference type="RefSeq" id="WP_162366968.1">
    <property type="nucleotide sequence ID" value="NZ_WUBS01000011.1"/>
</dbReference>
<feature type="transmembrane region" description="Helical" evidence="1">
    <location>
        <begin position="20"/>
        <end position="40"/>
    </location>
</feature>
<comment type="caution">
    <text evidence="2">The sequence shown here is derived from an EMBL/GenBank/DDBJ whole genome shotgun (WGS) entry which is preliminary data.</text>
</comment>